<reference evidence="3" key="1">
    <citation type="submission" date="2016-09" db="EMBL/GenBank/DDBJ databases">
        <authorList>
            <person name="Varghese N."/>
            <person name="Submissions S."/>
        </authorList>
    </citation>
    <scope>NUCLEOTIDE SEQUENCE [LARGE SCALE GENOMIC DNA]</scope>
    <source>
        <strain evidence="3">S5</strain>
    </source>
</reference>
<feature type="transmembrane region" description="Helical" evidence="1">
    <location>
        <begin position="42"/>
        <end position="59"/>
    </location>
</feature>
<keyword evidence="3" id="KW-1185">Reference proteome</keyword>
<sequence>MYFMSTWNNFFKKEARKELIGLVIGLISVLTFANVMMPEWQWLFFIAIMILSSSVYRFIMVNENFYKKQNLTDEKLRRFIVEKNAFVIFFLLVILVPVIVLSSIFNQEVISNNFIFKILTYTFIALGTENIIYIFHNKPVEGYAGGFKRNEMEDIMVGIKNVIDQIPSLVCILLFSLLFFVMELNISIYFSILYYLFGIVTFICFKKEIK</sequence>
<proteinExistence type="predicted"/>
<dbReference type="EMBL" id="FMYI01000004">
    <property type="protein sequence ID" value="SDC10699.1"/>
    <property type="molecule type" value="Genomic_DNA"/>
</dbReference>
<feature type="transmembrane region" description="Helical" evidence="1">
    <location>
        <begin position="157"/>
        <end position="180"/>
    </location>
</feature>
<feature type="transmembrane region" description="Helical" evidence="1">
    <location>
        <begin position="20"/>
        <end position="36"/>
    </location>
</feature>
<feature type="transmembrane region" description="Helical" evidence="1">
    <location>
        <begin position="85"/>
        <end position="106"/>
    </location>
</feature>
<feature type="transmembrane region" description="Helical" evidence="1">
    <location>
        <begin position="118"/>
        <end position="136"/>
    </location>
</feature>
<dbReference type="Proteomes" id="UP000242949">
    <property type="component" value="Unassembled WGS sequence"/>
</dbReference>
<keyword evidence="1" id="KW-1133">Transmembrane helix</keyword>
<keyword evidence="1" id="KW-0472">Membrane</keyword>
<accession>A0A1G6IW25</accession>
<feature type="transmembrane region" description="Helical" evidence="1">
    <location>
        <begin position="186"/>
        <end position="205"/>
    </location>
</feature>
<name>A0A1G6IW25_9BACI</name>
<organism evidence="2 3">
    <name type="scientific">Pelagirhabdus alkalitolerans</name>
    <dbReference type="NCBI Taxonomy" id="1612202"/>
    <lineage>
        <taxon>Bacteria</taxon>
        <taxon>Bacillati</taxon>
        <taxon>Bacillota</taxon>
        <taxon>Bacilli</taxon>
        <taxon>Bacillales</taxon>
        <taxon>Bacillaceae</taxon>
        <taxon>Pelagirhabdus</taxon>
    </lineage>
</organism>
<keyword evidence="1" id="KW-0812">Transmembrane</keyword>
<dbReference type="AlphaFoldDB" id="A0A1G6IW25"/>
<dbReference type="RefSeq" id="WP_090795152.1">
    <property type="nucleotide sequence ID" value="NZ_FMYI01000004.1"/>
</dbReference>
<protein>
    <recommendedName>
        <fullName evidence="4">ABC-2 family transporter protein</fullName>
    </recommendedName>
</protein>
<evidence type="ECO:0008006" key="4">
    <source>
        <dbReference type="Google" id="ProtNLM"/>
    </source>
</evidence>
<evidence type="ECO:0000313" key="3">
    <source>
        <dbReference type="Proteomes" id="UP000242949"/>
    </source>
</evidence>
<evidence type="ECO:0000313" key="2">
    <source>
        <dbReference type="EMBL" id="SDC10699.1"/>
    </source>
</evidence>
<gene>
    <name evidence="2" type="ORF">SAMN05421734_104154</name>
</gene>
<evidence type="ECO:0000256" key="1">
    <source>
        <dbReference type="SAM" id="Phobius"/>
    </source>
</evidence>